<dbReference type="GO" id="GO:0000103">
    <property type="term" value="P:sulfate assimilation"/>
    <property type="evidence" value="ECO:0007669"/>
    <property type="project" value="TreeGrafter"/>
</dbReference>
<sequence>ACKDLLLHIFPHSNIGRSLLNNWEEAIDLIMKPRSGAAHSSHGDAAKIASLIVITKSPNRMDSQCKYCSVARGDADVYRLEMFTKRIYGKPSFFLYDHSSGAFLVQEAGDIASDIYSKPLDFI</sequence>
<dbReference type="InterPro" id="IPR051090">
    <property type="entry name" value="Inositol_monoP_superfamily"/>
</dbReference>
<dbReference type="SUPFAM" id="SSF56655">
    <property type="entry name" value="Carbohydrate phosphatase"/>
    <property type="match status" value="1"/>
</dbReference>
<protein>
    <submittedName>
        <fullName evidence="6">10139_t:CDS:1</fullName>
    </submittedName>
</protein>
<evidence type="ECO:0000256" key="2">
    <source>
        <dbReference type="ARBA" id="ARBA00009759"/>
    </source>
</evidence>
<dbReference type="GO" id="GO:0008441">
    <property type="term" value="F:3'(2'),5'-bisphosphate nucleotidase activity"/>
    <property type="evidence" value="ECO:0007669"/>
    <property type="project" value="TreeGrafter"/>
</dbReference>
<dbReference type="PANTHER" id="PTHR43200:SF6">
    <property type="entry name" value="3'(2'),5'-BISPHOSPHATE NUCLEOTIDASE"/>
    <property type="match status" value="1"/>
</dbReference>
<gene>
    <name evidence="6" type="ORF">FMOSSE_LOCUS11486</name>
</gene>
<evidence type="ECO:0000256" key="5">
    <source>
        <dbReference type="ARBA" id="ARBA00022842"/>
    </source>
</evidence>
<evidence type="ECO:0000256" key="1">
    <source>
        <dbReference type="ARBA" id="ARBA00001946"/>
    </source>
</evidence>
<evidence type="ECO:0000256" key="4">
    <source>
        <dbReference type="ARBA" id="ARBA00022801"/>
    </source>
</evidence>
<name>A0A9N9H1L1_FUNMO</name>
<comment type="cofactor">
    <cofactor evidence="1">
        <name>Mg(2+)</name>
        <dbReference type="ChEBI" id="CHEBI:18420"/>
    </cofactor>
</comment>
<keyword evidence="7" id="KW-1185">Reference proteome</keyword>
<dbReference type="EMBL" id="CAJVPP010004514">
    <property type="protein sequence ID" value="CAG8651176.1"/>
    <property type="molecule type" value="Genomic_DNA"/>
</dbReference>
<dbReference type="Proteomes" id="UP000789375">
    <property type="component" value="Unassembled WGS sequence"/>
</dbReference>
<proteinExistence type="inferred from homology"/>
<dbReference type="Gene3D" id="3.40.190.80">
    <property type="match status" value="1"/>
</dbReference>
<evidence type="ECO:0000313" key="7">
    <source>
        <dbReference type="Proteomes" id="UP000789375"/>
    </source>
</evidence>
<comment type="similarity">
    <text evidence="2">Belongs to the inositol monophosphatase superfamily.</text>
</comment>
<keyword evidence="5" id="KW-0460">Magnesium</keyword>
<evidence type="ECO:0000313" key="6">
    <source>
        <dbReference type="EMBL" id="CAG8651176.1"/>
    </source>
</evidence>
<dbReference type="AlphaFoldDB" id="A0A9N9H1L1"/>
<evidence type="ECO:0000256" key="3">
    <source>
        <dbReference type="ARBA" id="ARBA00022723"/>
    </source>
</evidence>
<feature type="non-terminal residue" evidence="6">
    <location>
        <position position="1"/>
    </location>
</feature>
<reference evidence="6" key="1">
    <citation type="submission" date="2021-06" db="EMBL/GenBank/DDBJ databases">
        <authorList>
            <person name="Kallberg Y."/>
            <person name="Tangrot J."/>
            <person name="Rosling A."/>
        </authorList>
    </citation>
    <scope>NUCLEOTIDE SEQUENCE</scope>
    <source>
        <strain evidence="6">87-6 pot B 2015</strain>
    </source>
</reference>
<dbReference type="InterPro" id="IPR000760">
    <property type="entry name" value="Inositol_monophosphatase-like"/>
</dbReference>
<organism evidence="6 7">
    <name type="scientific">Funneliformis mosseae</name>
    <name type="common">Endomycorrhizal fungus</name>
    <name type="synonym">Glomus mosseae</name>
    <dbReference type="NCBI Taxonomy" id="27381"/>
    <lineage>
        <taxon>Eukaryota</taxon>
        <taxon>Fungi</taxon>
        <taxon>Fungi incertae sedis</taxon>
        <taxon>Mucoromycota</taxon>
        <taxon>Glomeromycotina</taxon>
        <taxon>Glomeromycetes</taxon>
        <taxon>Glomerales</taxon>
        <taxon>Glomeraceae</taxon>
        <taxon>Funneliformis</taxon>
    </lineage>
</organism>
<comment type="caution">
    <text evidence="6">The sequence shown here is derived from an EMBL/GenBank/DDBJ whole genome shotgun (WGS) entry which is preliminary data.</text>
</comment>
<keyword evidence="4" id="KW-0378">Hydrolase</keyword>
<accession>A0A9N9H1L1</accession>
<dbReference type="PANTHER" id="PTHR43200">
    <property type="entry name" value="PHOSPHATASE"/>
    <property type="match status" value="1"/>
</dbReference>
<dbReference type="GO" id="GO:0046872">
    <property type="term" value="F:metal ion binding"/>
    <property type="evidence" value="ECO:0007669"/>
    <property type="project" value="UniProtKB-KW"/>
</dbReference>
<keyword evidence="3" id="KW-0479">Metal-binding</keyword>
<dbReference type="Pfam" id="PF00459">
    <property type="entry name" value="Inositol_P"/>
    <property type="match status" value="1"/>
</dbReference>